<evidence type="ECO:0000259" key="8">
    <source>
        <dbReference type="Pfam" id="PF17851"/>
    </source>
</evidence>
<accession>A0AA39GKD0</accession>
<evidence type="ECO:0000256" key="7">
    <source>
        <dbReference type="SAM" id="SignalP"/>
    </source>
</evidence>
<feature type="chain" id="PRO_5041226949" description="Beta-xylosidase C-terminal Concanavalin A-like domain-containing protein" evidence="7">
    <location>
        <begin position="19"/>
        <end position="578"/>
    </location>
</feature>
<dbReference type="AlphaFoldDB" id="A0AA39GKD0"/>
<sequence>MRFTTFLSALGLTSLSTARHAPANSTFLNPVLPGWHSDPSCTRVDDTYYCATSTFIAFPGLPVYASKDLINWRLASHAWSRDSQLPGVSWNTWGQQDGMFAPTLRHHDGEFFLICEYLGQSSGSIGVVFRTRDPFDDDAWSDPVRFETDKIDPDLFWDDDGKVYVATQGIILQEIDLETGEMSQPPVQLWNGSKGADTVWPEGPHIYKKDGWYYLLIAEGGTATNHAVTIARAPAIDGPYEQYAANPILTNLGTSEYFQTVGHADLFTDTQGNWWGLALATRSGPEWDIYPMGREAVMFPVTWEEGAWPVCEPVRGRMSGWHLRPPSRDVPGDKPFNADPDFYAFTGEDARIPAHFMHWRVPREGSFTTTPRGLRVVPSRANLTGQIEHDNLSGRRGLSFVGRRQTDTIFRFSVDLTFDPDDANQEAGVTMFLTQYAHVDLAVQRTGSGARQLRFHAVGNGAPELTELSDLPDDLAGAETVRLWVRAVSPTLFELAVGGTEDGDEGVVVGSASAKLLSGGTGSFVGSLVGVYATCNGNGDGEECPDGGDAYFTNWRYTPIAQFISANESVPADVHPRP</sequence>
<feature type="signal peptide" evidence="7">
    <location>
        <begin position="1"/>
        <end position="18"/>
    </location>
</feature>
<protein>
    <recommendedName>
        <fullName evidence="8">Beta-xylosidase C-terminal Concanavalin A-like domain-containing protein</fullName>
    </recommendedName>
</protein>
<dbReference type="InterPro" id="IPR013320">
    <property type="entry name" value="ConA-like_dom_sf"/>
</dbReference>
<dbReference type="Proteomes" id="UP001175261">
    <property type="component" value="Unassembled WGS sequence"/>
</dbReference>
<reference evidence="9" key="1">
    <citation type="submission" date="2022-10" db="EMBL/GenBank/DDBJ databases">
        <title>Determination and structural analysis of whole genome sequence of Sarocladium strictum F4-1.</title>
        <authorList>
            <person name="Hu L."/>
            <person name="Jiang Y."/>
        </authorList>
    </citation>
    <scope>NUCLEOTIDE SEQUENCE</scope>
    <source>
        <strain evidence="9">F4-1</strain>
    </source>
</reference>
<dbReference type="SUPFAM" id="SSF75005">
    <property type="entry name" value="Arabinanase/levansucrase/invertase"/>
    <property type="match status" value="1"/>
</dbReference>
<name>A0AA39GKD0_SARSR</name>
<dbReference type="GO" id="GO:0004553">
    <property type="term" value="F:hydrolase activity, hydrolyzing O-glycosyl compounds"/>
    <property type="evidence" value="ECO:0007669"/>
    <property type="project" value="InterPro"/>
</dbReference>
<dbReference type="Pfam" id="PF17851">
    <property type="entry name" value="GH43_C2"/>
    <property type="match status" value="1"/>
</dbReference>
<evidence type="ECO:0000256" key="3">
    <source>
        <dbReference type="ARBA" id="ARBA00023295"/>
    </source>
</evidence>
<keyword evidence="3 6" id="KW-0326">Glycosidase</keyword>
<dbReference type="SUPFAM" id="SSF49899">
    <property type="entry name" value="Concanavalin A-like lectins/glucanases"/>
    <property type="match status" value="1"/>
</dbReference>
<evidence type="ECO:0000256" key="6">
    <source>
        <dbReference type="RuleBase" id="RU361187"/>
    </source>
</evidence>
<comment type="similarity">
    <text evidence="1 6">Belongs to the glycosyl hydrolase 43 family.</text>
</comment>
<evidence type="ECO:0000256" key="4">
    <source>
        <dbReference type="PIRSR" id="PIRSR606710-1"/>
    </source>
</evidence>
<dbReference type="Gene3D" id="2.60.120.200">
    <property type="match status" value="1"/>
</dbReference>
<evidence type="ECO:0000313" key="9">
    <source>
        <dbReference type="EMBL" id="KAK0388975.1"/>
    </source>
</evidence>
<dbReference type="PANTHER" id="PTHR42812">
    <property type="entry name" value="BETA-XYLOSIDASE"/>
    <property type="match status" value="1"/>
</dbReference>
<dbReference type="GO" id="GO:0005975">
    <property type="term" value="P:carbohydrate metabolic process"/>
    <property type="evidence" value="ECO:0007669"/>
    <property type="project" value="InterPro"/>
</dbReference>
<keyword evidence="7" id="KW-0732">Signal</keyword>
<feature type="active site" description="Proton acceptor" evidence="4">
    <location>
        <position position="38"/>
    </location>
</feature>
<dbReference type="Pfam" id="PF04616">
    <property type="entry name" value="Glyco_hydro_43"/>
    <property type="match status" value="1"/>
</dbReference>
<gene>
    <name evidence="9" type="ORF">NLU13_2552</name>
</gene>
<evidence type="ECO:0000256" key="1">
    <source>
        <dbReference type="ARBA" id="ARBA00009865"/>
    </source>
</evidence>
<dbReference type="PANTHER" id="PTHR42812:SF17">
    <property type="entry name" value="BETA-XYLOSIDASE C-TERMINAL CONCANAVALIN A-LIKE DOMAIN-CONTAINING PROTEIN-RELATED"/>
    <property type="match status" value="1"/>
</dbReference>
<feature type="active site" description="Proton donor" evidence="4">
    <location>
        <position position="202"/>
    </location>
</feature>
<comment type="caution">
    <text evidence="9">The sequence shown here is derived from an EMBL/GenBank/DDBJ whole genome shotgun (WGS) entry which is preliminary data.</text>
</comment>
<feature type="site" description="Important for catalytic activity, responsible for pKa modulation of the active site Glu and correct orientation of both the proton donor and substrate" evidence="5">
    <location>
        <position position="152"/>
    </location>
</feature>
<dbReference type="InterPro" id="IPR051795">
    <property type="entry name" value="Glycosyl_Hydrlase_43"/>
</dbReference>
<dbReference type="InterPro" id="IPR006710">
    <property type="entry name" value="Glyco_hydro_43"/>
</dbReference>
<evidence type="ECO:0000256" key="5">
    <source>
        <dbReference type="PIRSR" id="PIRSR606710-2"/>
    </source>
</evidence>
<organism evidence="9 10">
    <name type="scientific">Sarocladium strictum</name>
    <name type="common">Black bundle disease fungus</name>
    <name type="synonym">Acremonium strictum</name>
    <dbReference type="NCBI Taxonomy" id="5046"/>
    <lineage>
        <taxon>Eukaryota</taxon>
        <taxon>Fungi</taxon>
        <taxon>Dikarya</taxon>
        <taxon>Ascomycota</taxon>
        <taxon>Pezizomycotina</taxon>
        <taxon>Sordariomycetes</taxon>
        <taxon>Hypocreomycetidae</taxon>
        <taxon>Hypocreales</taxon>
        <taxon>Sarocladiaceae</taxon>
        <taxon>Sarocladium</taxon>
    </lineage>
</organism>
<dbReference type="InterPro" id="IPR023296">
    <property type="entry name" value="Glyco_hydro_beta-prop_sf"/>
</dbReference>
<evidence type="ECO:0000313" key="10">
    <source>
        <dbReference type="Proteomes" id="UP001175261"/>
    </source>
</evidence>
<dbReference type="EMBL" id="JAPDFR010000002">
    <property type="protein sequence ID" value="KAK0388975.1"/>
    <property type="molecule type" value="Genomic_DNA"/>
</dbReference>
<dbReference type="InterPro" id="IPR041542">
    <property type="entry name" value="GH43_C2"/>
</dbReference>
<keyword evidence="2 6" id="KW-0378">Hydrolase</keyword>
<dbReference type="CDD" id="cd18833">
    <property type="entry name" value="GH43_PcXyl-like"/>
    <property type="match status" value="1"/>
</dbReference>
<keyword evidence="10" id="KW-1185">Reference proteome</keyword>
<feature type="domain" description="Beta-xylosidase C-terminal Concanavalin A-like" evidence="8">
    <location>
        <begin position="350"/>
        <end position="542"/>
    </location>
</feature>
<proteinExistence type="inferred from homology"/>
<dbReference type="Gene3D" id="2.115.10.20">
    <property type="entry name" value="Glycosyl hydrolase domain, family 43"/>
    <property type="match status" value="1"/>
</dbReference>
<evidence type="ECO:0000256" key="2">
    <source>
        <dbReference type="ARBA" id="ARBA00022801"/>
    </source>
</evidence>